<dbReference type="Pfam" id="PF02825">
    <property type="entry name" value="WWE"/>
    <property type="match status" value="1"/>
</dbReference>
<dbReference type="Pfam" id="PF24356">
    <property type="entry name" value="WHD_PARP12"/>
    <property type="match status" value="1"/>
</dbReference>
<comment type="subcellular location">
    <subcellularLocation>
        <location evidence="2">Cytoplasm</location>
    </subcellularLocation>
    <subcellularLocation>
        <location evidence="1">Nucleus</location>
    </subcellularLocation>
</comment>
<dbReference type="Pfam" id="PF23466">
    <property type="entry name" value="WWE_4"/>
    <property type="match status" value="1"/>
</dbReference>
<comment type="similarity">
    <text evidence="10">Belongs to the ARTD/PARP family.</text>
</comment>
<evidence type="ECO:0000313" key="17">
    <source>
        <dbReference type="Proteomes" id="UP000314985"/>
    </source>
</evidence>
<dbReference type="AlphaFoldDB" id="A0A4X1V7I7"/>
<dbReference type="SUPFAM" id="SSF56399">
    <property type="entry name" value="ADP-ribosylation"/>
    <property type="match status" value="1"/>
</dbReference>
<evidence type="ECO:0000256" key="11">
    <source>
        <dbReference type="PROSITE-ProRule" id="PRU00723"/>
    </source>
</evidence>
<keyword evidence="9" id="KW-0539">Nucleus</keyword>
<dbReference type="InterPro" id="IPR012317">
    <property type="entry name" value="Poly(ADP-ribose)pol_cat_dom"/>
</dbReference>
<dbReference type="Proteomes" id="UP000694720">
    <property type="component" value="Unplaced"/>
</dbReference>
<evidence type="ECO:0000259" key="15">
    <source>
        <dbReference type="PROSITE" id="PS51059"/>
    </source>
</evidence>
<dbReference type="SUPFAM" id="SSF117839">
    <property type="entry name" value="WWE domain"/>
    <property type="match status" value="1"/>
</dbReference>
<dbReference type="OrthoDB" id="6133115at2759"/>
<feature type="domain" description="WWE" evidence="14">
    <location>
        <begin position="365"/>
        <end position="459"/>
    </location>
</feature>
<dbReference type="OMA" id="WKDLDNM"/>
<evidence type="ECO:0000256" key="2">
    <source>
        <dbReference type="ARBA" id="ARBA00004496"/>
    </source>
</evidence>
<keyword evidence="3" id="KW-0963">Cytoplasm</keyword>
<dbReference type="Ensembl" id="ENSSSCT00065053774.1">
    <property type="protein sequence ID" value="ENSSSCP00065023378.1"/>
    <property type="gene ID" value="ENSSSCG00065039344.1"/>
</dbReference>
<gene>
    <name evidence="16" type="primary">PARP12</name>
</gene>
<dbReference type="PROSITE" id="PS51059">
    <property type="entry name" value="PARP_CATALYTIC"/>
    <property type="match status" value="1"/>
</dbReference>
<dbReference type="Pfam" id="PF25261">
    <property type="entry name" value="zf-CCCH_PARP12"/>
    <property type="match status" value="1"/>
</dbReference>
<dbReference type="Proteomes" id="UP000314985">
    <property type="component" value="Chromosome 18"/>
</dbReference>
<dbReference type="GO" id="GO:1990404">
    <property type="term" value="F:NAD+-protein mono-ADP-ribosyltransferase activity"/>
    <property type="evidence" value="ECO:0007669"/>
    <property type="project" value="Ensembl"/>
</dbReference>
<keyword evidence="5 11" id="KW-0479">Metal-binding</keyword>
<dbReference type="FunFam" id="3.30.720.50:FF:000007">
    <property type="entry name" value="CCCH-type zinc finger antiviral protein"/>
    <property type="match status" value="1"/>
</dbReference>
<dbReference type="CDD" id="cd01439">
    <property type="entry name" value="TCCD_inducible_PARP_like"/>
    <property type="match status" value="1"/>
</dbReference>
<dbReference type="CTD" id="64761"/>
<feature type="zinc finger region" description="C3H1-type" evidence="11">
    <location>
        <begin position="181"/>
        <end position="203"/>
    </location>
</feature>
<dbReference type="Gene3D" id="3.30.720.50">
    <property type="match status" value="1"/>
</dbReference>
<dbReference type="GO" id="GO:0003950">
    <property type="term" value="F:NAD+ poly-ADP-ribosyltransferase activity"/>
    <property type="evidence" value="ECO:0007669"/>
    <property type="project" value="InterPro"/>
</dbReference>
<dbReference type="PROSITE" id="PS50103">
    <property type="entry name" value="ZF_C3H1"/>
    <property type="match status" value="1"/>
</dbReference>
<feature type="domain" description="C3H1-type" evidence="13">
    <location>
        <begin position="181"/>
        <end position="203"/>
    </location>
</feature>
<evidence type="ECO:0000256" key="8">
    <source>
        <dbReference type="ARBA" id="ARBA00022833"/>
    </source>
</evidence>
<dbReference type="InterPro" id="IPR000571">
    <property type="entry name" value="Znf_CCCH"/>
</dbReference>
<dbReference type="Ensembl" id="ENSSSCT00060000592.1">
    <property type="protein sequence ID" value="ENSSSCP00060000119.1"/>
    <property type="gene ID" value="ENSSSCG00060000523.1"/>
</dbReference>
<keyword evidence="4" id="KW-0597">Phosphoprotein</keyword>
<reference evidence="16" key="2">
    <citation type="submission" date="2025-05" db="UniProtKB">
        <authorList>
            <consortium name="Ensembl"/>
        </authorList>
    </citation>
    <scope>IDENTIFICATION</scope>
</reference>
<dbReference type="GO" id="GO:0008270">
    <property type="term" value="F:zinc ion binding"/>
    <property type="evidence" value="ECO:0007669"/>
    <property type="project" value="UniProtKB-KW"/>
</dbReference>
<dbReference type="ExpressionAtlas" id="A0A4X1V7I7">
    <property type="expression patterns" value="baseline and differential"/>
</dbReference>
<evidence type="ECO:0000313" key="16">
    <source>
        <dbReference type="Ensembl" id="ENSSSCP00070037431.1"/>
    </source>
</evidence>
<dbReference type="PROSITE" id="PS50918">
    <property type="entry name" value="WWE"/>
    <property type="match status" value="1"/>
</dbReference>
<evidence type="ECO:0000259" key="13">
    <source>
        <dbReference type="PROSITE" id="PS50103"/>
    </source>
</evidence>
<name>A0A4X1V7I7_PIG</name>
<dbReference type="InterPro" id="IPR004170">
    <property type="entry name" value="WWE_dom"/>
</dbReference>
<dbReference type="GO" id="GO:0005634">
    <property type="term" value="C:nucleus"/>
    <property type="evidence" value="ECO:0007669"/>
    <property type="project" value="UniProtKB-SubCell"/>
</dbReference>
<dbReference type="Ensembl" id="ENSSSCT00040060326.1">
    <property type="protein sequence ID" value="ENSSSCP00040025324.1"/>
    <property type="gene ID" value="ENSSSCG00040044978.1"/>
</dbReference>
<dbReference type="Ensembl" id="ENSSSCT00035067980.1">
    <property type="protein sequence ID" value="ENSSSCP00035027549.1"/>
    <property type="gene ID" value="ENSSSCG00035051030.1"/>
</dbReference>
<dbReference type="KEGG" id="ssc:100515805"/>
<proteinExistence type="inferred from homology"/>
<dbReference type="Proteomes" id="UP000694722">
    <property type="component" value="Unplaced"/>
</dbReference>
<dbReference type="Proteomes" id="UP000694727">
    <property type="component" value="Unplaced"/>
</dbReference>
<dbReference type="PANTHER" id="PTHR45740:SF6">
    <property type="entry name" value="PROTEIN MONO-ADP-RIBOSYLTRANSFERASE PARP12"/>
    <property type="match status" value="1"/>
</dbReference>
<evidence type="ECO:0000256" key="4">
    <source>
        <dbReference type="ARBA" id="ARBA00022553"/>
    </source>
</evidence>
<protein>
    <submittedName>
        <fullName evidence="16">Poly(ADP-ribose) polymerase family member 12</fullName>
    </submittedName>
</protein>
<dbReference type="RefSeq" id="XP_003134663.1">
    <property type="nucleotide sequence ID" value="XM_003134615.4"/>
</dbReference>
<feature type="domain" description="PARP catalytic" evidence="15">
    <location>
        <begin position="485"/>
        <end position="699"/>
    </location>
</feature>
<dbReference type="InterPro" id="IPR051712">
    <property type="entry name" value="ARTD-AVP"/>
</dbReference>
<evidence type="ECO:0000256" key="5">
    <source>
        <dbReference type="ARBA" id="ARBA00022723"/>
    </source>
</evidence>
<dbReference type="InterPro" id="IPR057602">
    <property type="entry name" value="Zfn-CCCH_PARP12"/>
</dbReference>
<keyword evidence="6" id="KW-0677">Repeat</keyword>
<evidence type="ECO:0000256" key="1">
    <source>
        <dbReference type="ARBA" id="ARBA00004123"/>
    </source>
</evidence>
<keyword evidence="8 11" id="KW-0862">Zinc</keyword>
<evidence type="ECO:0000259" key="14">
    <source>
        <dbReference type="PROSITE" id="PS50918"/>
    </source>
</evidence>
<sequence length="702" mass="78868">MAPAALLREVTQTLCAAGGSLGLEELRRRLRPGVGGDALDRLLRECGHCVVVRRAAGAGAAAVEPSVLAASPLRLCTAHLGPKPSCHGLCAQLHLCKFVLYGQCKFLRDGKECRSSHTLRSDHNMSVLKTQGVDHLDFSELTVLLLQNDPQLLPEICLHYNKGDGPYGSCSFKKQCIKLHVCQYFSQGKCKFGTGCKRSHDFSNPENLEKLEKLGMRSDLVSRLPSIYRNAHDIKNKSSPLVRVPPPPSRSQGSSERRDTGSVCPNTAPQEESDQICLYHIWKSCSFQEKCSRVHFHLPYRWQVLDGGKWKDLPKMELIEEAYSNPRRDGITCTESAGSFPIGSLKFDSMTFGGTRARRLSTASSVTKPPHFILTTEWLWYWTDELGSWQEYGRQDMEHPVTSVNSSDLEKAYLAYCTPGSDAKAAILRFQAGKHTYELDFRAFIQKNLAYGTMRKVRRRPKYVSPQDVKMKQTCSVNFQGPKSIPEHWDHSAVPDTGFKRIALHSSSEEFQKVWNLFTCTMPNHCIQKIERVQNVALWEVYQWQKGQMQKRNGGKAVDERQLFHGTSTSLVDAICQQNFDWRVNGLHGTSYGKGSYFARDAAYSHHYSKSNTKSHTMFLARVLVGEFVRGNTSFVRPPAKEGQGTVLYDSCVNSVSDPSIFVIFEKHQAYPEYVIQYTALTKPMPAASNLLSLASLFSGRQ</sequence>
<evidence type="ECO:0000256" key="10">
    <source>
        <dbReference type="ARBA" id="ARBA00024347"/>
    </source>
</evidence>
<reference evidence="16 17" key="1">
    <citation type="submission" date="2017-08" db="EMBL/GenBank/DDBJ databases">
        <title>USMARCv1.0.</title>
        <authorList>
            <person name="Hannum G.I."/>
            <person name="Koren S."/>
            <person name="Schroeder S.G."/>
            <person name="Chin S.C."/>
            <person name="Nonneman D.J."/>
            <person name="Becker S.A."/>
            <person name="Rosen B.D."/>
            <person name="Bickhart D.M."/>
            <person name="Putnam N.H."/>
            <person name="Green R.E."/>
            <person name="Tuggle C.K."/>
            <person name="Liu H."/>
            <person name="Rohrer G.A."/>
            <person name="Warr A."/>
            <person name="Hall R."/>
            <person name="Kim K."/>
            <person name="Hume D.A."/>
            <person name="Talbot R."/>
            <person name="Chow W."/>
            <person name="Howe K."/>
            <person name="Schwartz A.S."/>
            <person name="Watson M."/>
            <person name="Archibald A.L."/>
            <person name="Phillippy A.M."/>
            <person name="Smith T.P.L."/>
        </authorList>
    </citation>
    <scope>NUCLEOTIDE SEQUENCE [LARGE SCALE GENOMIC DNA]</scope>
</reference>
<dbReference type="Ensembl" id="ENSSSCT00055038292.1">
    <property type="protein sequence ID" value="ENSSSCP00055030419.1"/>
    <property type="gene ID" value="ENSSSCG00055019592.1"/>
</dbReference>
<dbReference type="Ensembl" id="ENSSSCT00070044427.1">
    <property type="protein sequence ID" value="ENSSSCP00070037431.1"/>
    <property type="gene ID" value="ENSSSCG00070022355.1"/>
</dbReference>
<accession>A0A4X1V7I7</accession>
<evidence type="ECO:0000256" key="12">
    <source>
        <dbReference type="SAM" id="MobiDB-lite"/>
    </source>
</evidence>
<evidence type="ECO:0000256" key="9">
    <source>
        <dbReference type="ARBA" id="ARBA00023242"/>
    </source>
</evidence>
<keyword evidence="7 11" id="KW-0863">Zinc-finger</keyword>
<organism evidence="16 17">
    <name type="scientific">Sus scrofa</name>
    <name type="common">Pig</name>
    <dbReference type="NCBI Taxonomy" id="9823"/>
    <lineage>
        <taxon>Eukaryota</taxon>
        <taxon>Metazoa</taxon>
        <taxon>Chordata</taxon>
        <taxon>Craniata</taxon>
        <taxon>Vertebrata</taxon>
        <taxon>Euteleostomi</taxon>
        <taxon>Mammalia</taxon>
        <taxon>Eutheria</taxon>
        <taxon>Laurasiatheria</taxon>
        <taxon>Artiodactyla</taxon>
        <taxon>Suina</taxon>
        <taxon>Suidae</taxon>
        <taxon>Sus</taxon>
    </lineage>
</organism>
<dbReference type="Proteomes" id="UP000694724">
    <property type="component" value="Unplaced"/>
</dbReference>
<evidence type="ECO:0000256" key="7">
    <source>
        <dbReference type="ARBA" id="ARBA00022771"/>
    </source>
</evidence>
<dbReference type="Ensembl" id="ENSSSCT00025035402.1">
    <property type="protein sequence ID" value="ENSSSCP00025014775.1"/>
    <property type="gene ID" value="ENSSSCG00025026185.1"/>
</dbReference>
<dbReference type="Proteomes" id="UP000694725">
    <property type="component" value="Unplaced"/>
</dbReference>
<dbReference type="Pfam" id="PF00644">
    <property type="entry name" value="PARP"/>
    <property type="match status" value="1"/>
</dbReference>
<dbReference type="Proteomes" id="UP000694728">
    <property type="component" value="Unplaced"/>
</dbReference>
<dbReference type="SMR" id="A0A4X1V7I7"/>
<dbReference type="GeneID" id="100515805"/>
<dbReference type="GO" id="GO:0070213">
    <property type="term" value="P:protein auto-ADP-ribosylation"/>
    <property type="evidence" value="ECO:0007669"/>
    <property type="project" value="Ensembl"/>
</dbReference>
<dbReference type="GO" id="GO:0070633">
    <property type="term" value="P:transepithelial transport"/>
    <property type="evidence" value="ECO:0007669"/>
    <property type="project" value="Ensembl"/>
</dbReference>
<dbReference type="Gene3D" id="3.90.228.10">
    <property type="match status" value="1"/>
</dbReference>
<dbReference type="PANTHER" id="PTHR45740">
    <property type="entry name" value="POLY [ADP-RIBOSE] POLYMERASE"/>
    <property type="match status" value="1"/>
</dbReference>
<dbReference type="Proteomes" id="UP000694723">
    <property type="component" value="Unplaced"/>
</dbReference>
<feature type="region of interest" description="Disordered" evidence="12">
    <location>
        <begin position="237"/>
        <end position="269"/>
    </location>
</feature>
<dbReference type="GO" id="GO:0044331">
    <property type="term" value="P:cell-cell adhesion mediated by cadherin"/>
    <property type="evidence" value="ECO:0007669"/>
    <property type="project" value="Ensembl"/>
</dbReference>
<dbReference type="Ensembl" id="ENSSSCT00045049605.1">
    <property type="protein sequence ID" value="ENSSSCP00045034511.1"/>
    <property type="gene ID" value="ENSSSCG00045029072.1"/>
</dbReference>
<evidence type="ECO:0000256" key="3">
    <source>
        <dbReference type="ARBA" id="ARBA00022490"/>
    </source>
</evidence>
<dbReference type="GO" id="GO:0005802">
    <property type="term" value="C:trans-Golgi network"/>
    <property type="evidence" value="ECO:0007669"/>
    <property type="project" value="Ensembl"/>
</dbReference>
<dbReference type="InterPro" id="IPR056226">
    <property type="entry name" value="WH_PARP12"/>
</dbReference>
<dbReference type="InterPro" id="IPR037197">
    <property type="entry name" value="WWE_dom_sf"/>
</dbReference>
<evidence type="ECO:0000256" key="6">
    <source>
        <dbReference type="ARBA" id="ARBA00022737"/>
    </source>
</evidence>